<dbReference type="OrthoDB" id="2975793at2759"/>
<dbReference type="HOGENOM" id="CLU_131648_0_0_1"/>
<sequence>MTLEDDQGRWSGLLRVMDDDAVIESGQTIQLVAISKGSTSRREAAQTYEVYVDNCGYYNAGNVQYQFESVASTWRISEESIDDAIGSAVPSQKERSHTTCVGSENEKTTPDLGKLNSKNVESRKLSGWGDEIYFFYNVLWVETIDGVMYRKAAGRIPEDIWEQTCGIPQRIVLG</sequence>
<protein>
    <submittedName>
        <fullName evidence="2">Uncharacterized protein</fullName>
    </submittedName>
</protein>
<name>W3X7N6_PESFW</name>
<proteinExistence type="predicted"/>
<feature type="region of interest" description="Disordered" evidence="1">
    <location>
        <begin position="92"/>
        <end position="111"/>
    </location>
</feature>
<dbReference type="AlphaFoldDB" id="W3X7N6"/>
<organism evidence="2 3">
    <name type="scientific">Pestalotiopsis fici (strain W106-1 / CGMCC3.15140)</name>
    <dbReference type="NCBI Taxonomy" id="1229662"/>
    <lineage>
        <taxon>Eukaryota</taxon>
        <taxon>Fungi</taxon>
        <taxon>Dikarya</taxon>
        <taxon>Ascomycota</taxon>
        <taxon>Pezizomycotina</taxon>
        <taxon>Sordariomycetes</taxon>
        <taxon>Xylariomycetidae</taxon>
        <taxon>Amphisphaeriales</taxon>
        <taxon>Sporocadaceae</taxon>
        <taxon>Pestalotiopsis</taxon>
    </lineage>
</organism>
<evidence type="ECO:0000256" key="1">
    <source>
        <dbReference type="SAM" id="MobiDB-lite"/>
    </source>
</evidence>
<keyword evidence="3" id="KW-1185">Reference proteome</keyword>
<dbReference type="InParanoid" id="W3X7N6"/>
<dbReference type="Proteomes" id="UP000030651">
    <property type="component" value="Unassembled WGS sequence"/>
</dbReference>
<dbReference type="RefSeq" id="XP_007833813.1">
    <property type="nucleotide sequence ID" value="XM_007835622.1"/>
</dbReference>
<dbReference type="GeneID" id="19272054"/>
<evidence type="ECO:0000313" key="3">
    <source>
        <dbReference type="Proteomes" id="UP000030651"/>
    </source>
</evidence>
<reference evidence="3" key="1">
    <citation type="journal article" date="2015" name="BMC Genomics">
        <title>Genomic and transcriptomic analysis of the endophytic fungus Pestalotiopsis fici reveals its lifestyle and high potential for synthesis of natural products.</title>
        <authorList>
            <person name="Wang X."/>
            <person name="Zhang X."/>
            <person name="Liu L."/>
            <person name="Xiang M."/>
            <person name="Wang W."/>
            <person name="Sun X."/>
            <person name="Che Y."/>
            <person name="Guo L."/>
            <person name="Liu G."/>
            <person name="Guo L."/>
            <person name="Wang C."/>
            <person name="Yin W.B."/>
            <person name="Stadler M."/>
            <person name="Zhang X."/>
            <person name="Liu X."/>
        </authorList>
    </citation>
    <scope>NUCLEOTIDE SEQUENCE [LARGE SCALE GENOMIC DNA]</scope>
    <source>
        <strain evidence="3">W106-1 / CGMCC3.15140</strain>
    </source>
</reference>
<evidence type="ECO:0000313" key="2">
    <source>
        <dbReference type="EMBL" id="ETS82039.1"/>
    </source>
</evidence>
<dbReference type="KEGG" id="pfy:PFICI_07041"/>
<dbReference type="EMBL" id="KI912112">
    <property type="protein sequence ID" value="ETS82039.1"/>
    <property type="molecule type" value="Genomic_DNA"/>
</dbReference>
<gene>
    <name evidence="2" type="ORF">PFICI_07041</name>
</gene>
<dbReference type="OMA" id="STWRISE"/>
<accession>W3X7N6</accession>